<evidence type="ECO:0000256" key="8">
    <source>
        <dbReference type="ARBA" id="ARBA00023136"/>
    </source>
</evidence>
<feature type="transmembrane region" description="Helical" evidence="11">
    <location>
        <begin position="221"/>
        <end position="241"/>
    </location>
</feature>
<keyword evidence="5 11" id="KW-0812">Transmembrane</keyword>
<evidence type="ECO:0000256" key="11">
    <source>
        <dbReference type="SAM" id="Phobius"/>
    </source>
</evidence>
<organism evidence="14">
    <name type="scientific">freshwater metagenome</name>
    <dbReference type="NCBI Taxonomy" id="449393"/>
    <lineage>
        <taxon>unclassified sequences</taxon>
        <taxon>metagenomes</taxon>
        <taxon>ecological metagenomes</taxon>
    </lineage>
</organism>
<accession>A0A6J6EFC2</accession>
<feature type="domain" description="Cytochrome c-type biogenesis protein CcmF C-terminal" evidence="13">
    <location>
        <begin position="326"/>
        <end position="637"/>
    </location>
</feature>
<protein>
    <submittedName>
        <fullName evidence="14">Unannotated protein</fullName>
    </submittedName>
</protein>
<evidence type="ECO:0000256" key="10">
    <source>
        <dbReference type="SAM" id="MobiDB-lite"/>
    </source>
</evidence>
<evidence type="ECO:0000256" key="5">
    <source>
        <dbReference type="ARBA" id="ARBA00022692"/>
    </source>
</evidence>
<feature type="transmembrane region" description="Helical" evidence="11">
    <location>
        <begin position="92"/>
        <end position="120"/>
    </location>
</feature>
<keyword evidence="4" id="KW-0997">Cell inner membrane</keyword>
<evidence type="ECO:0000256" key="7">
    <source>
        <dbReference type="ARBA" id="ARBA00022989"/>
    </source>
</evidence>
<evidence type="ECO:0000256" key="1">
    <source>
        <dbReference type="ARBA" id="ARBA00004429"/>
    </source>
</evidence>
<feature type="transmembrane region" description="Helical" evidence="11">
    <location>
        <begin position="51"/>
        <end position="72"/>
    </location>
</feature>
<evidence type="ECO:0000313" key="14">
    <source>
        <dbReference type="EMBL" id="CAB4575280.1"/>
    </source>
</evidence>
<feature type="transmembrane region" description="Helical" evidence="11">
    <location>
        <begin position="261"/>
        <end position="276"/>
    </location>
</feature>
<dbReference type="PRINTS" id="PR01411">
    <property type="entry name" value="CCMFBIOGNSIS"/>
</dbReference>
<feature type="transmembrane region" description="Helical" evidence="11">
    <location>
        <begin position="288"/>
        <end position="309"/>
    </location>
</feature>
<dbReference type="GO" id="GO:0020037">
    <property type="term" value="F:heme binding"/>
    <property type="evidence" value="ECO:0007669"/>
    <property type="project" value="InterPro"/>
</dbReference>
<dbReference type="PANTHER" id="PTHR43653">
    <property type="entry name" value="CYTOCHROME C ASSEMBLY PROTEIN-RELATED"/>
    <property type="match status" value="1"/>
</dbReference>
<dbReference type="GO" id="GO:0017004">
    <property type="term" value="P:cytochrome complex assembly"/>
    <property type="evidence" value="ECO:0007669"/>
    <property type="project" value="UniProtKB-KW"/>
</dbReference>
<feature type="transmembrane region" description="Helical" evidence="11">
    <location>
        <begin position="407"/>
        <end position="425"/>
    </location>
</feature>
<keyword evidence="6" id="KW-0201">Cytochrome c-type biogenesis</keyword>
<feature type="transmembrane region" description="Helical" evidence="11">
    <location>
        <begin position="437"/>
        <end position="456"/>
    </location>
</feature>
<evidence type="ECO:0000256" key="3">
    <source>
        <dbReference type="ARBA" id="ARBA00022475"/>
    </source>
</evidence>
<evidence type="ECO:0000256" key="4">
    <source>
        <dbReference type="ARBA" id="ARBA00022519"/>
    </source>
</evidence>
<evidence type="ECO:0000259" key="12">
    <source>
        <dbReference type="Pfam" id="PF01578"/>
    </source>
</evidence>
<feature type="region of interest" description="Disordered" evidence="10">
    <location>
        <begin position="642"/>
        <end position="670"/>
    </location>
</feature>
<evidence type="ECO:0000256" key="9">
    <source>
        <dbReference type="ARBA" id="ARBA00037230"/>
    </source>
</evidence>
<feature type="domain" description="Cytochrome c assembly protein" evidence="12">
    <location>
        <begin position="99"/>
        <end position="307"/>
    </location>
</feature>
<dbReference type="Pfam" id="PF16327">
    <property type="entry name" value="CcmF_C"/>
    <property type="match status" value="1"/>
</dbReference>
<comment type="similarity">
    <text evidence="2">Belongs to the CcmF/CycK/Ccl1/NrfE/CcsA family.</text>
</comment>
<reference evidence="14" key="1">
    <citation type="submission" date="2020-05" db="EMBL/GenBank/DDBJ databases">
        <authorList>
            <person name="Chiriac C."/>
            <person name="Salcher M."/>
            <person name="Ghai R."/>
            <person name="Kavagutti S V."/>
        </authorList>
    </citation>
    <scope>NUCLEOTIDE SEQUENCE</scope>
</reference>
<name>A0A6J6EFC2_9ZZZZ</name>
<feature type="transmembrane region" description="Helical" evidence="11">
    <location>
        <begin position="132"/>
        <end position="152"/>
    </location>
</feature>
<comment type="function">
    <text evidence="9">Required for the biogenesis of c-type cytochromes. Possible subunit of a heme lyase.</text>
</comment>
<feature type="transmembrane region" description="Helical" evidence="11">
    <location>
        <begin position="462"/>
        <end position="480"/>
    </location>
</feature>
<evidence type="ECO:0000259" key="13">
    <source>
        <dbReference type="Pfam" id="PF16327"/>
    </source>
</evidence>
<evidence type="ECO:0000256" key="6">
    <source>
        <dbReference type="ARBA" id="ARBA00022748"/>
    </source>
</evidence>
<feature type="transmembrane region" description="Helical" evidence="11">
    <location>
        <begin position="187"/>
        <end position="209"/>
    </location>
</feature>
<evidence type="ECO:0000256" key="2">
    <source>
        <dbReference type="ARBA" id="ARBA00009186"/>
    </source>
</evidence>
<dbReference type="PANTHER" id="PTHR43653:SF1">
    <property type="entry name" value="CYTOCHROME C-TYPE BIOGENESIS PROTEIN CCMF"/>
    <property type="match status" value="1"/>
</dbReference>
<dbReference type="EMBL" id="CAEZSR010000117">
    <property type="protein sequence ID" value="CAB4575280.1"/>
    <property type="molecule type" value="Genomic_DNA"/>
</dbReference>
<dbReference type="InterPro" id="IPR002541">
    <property type="entry name" value="Cyt_c_assembly"/>
</dbReference>
<gene>
    <name evidence="14" type="ORF">UFOPK1493_02668</name>
</gene>
<comment type="subcellular location">
    <subcellularLocation>
        <location evidence="1">Cell inner membrane</location>
        <topology evidence="1">Multi-pass membrane protein</topology>
    </subcellularLocation>
</comment>
<dbReference type="GO" id="GO:0015232">
    <property type="term" value="F:heme transmembrane transporter activity"/>
    <property type="evidence" value="ECO:0007669"/>
    <property type="project" value="InterPro"/>
</dbReference>
<feature type="transmembrane region" description="Helical" evidence="11">
    <location>
        <begin position="321"/>
        <end position="342"/>
    </location>
</feature>
<dbReference type="AlphaFoldDB" id="A0A6J6EFC2"/>
<feature type="transmembrane region" description="Helical" evidence="11">
    <location>
        <begin position="20"/>
        <end position="39"/>
    </location>
</feature>
<feature type="transmembrane region" description="Helical" evidence="11">
    <location>
        <begin position="618"/>
        <end position="638"/>
    </location>
</feature>
<dbReference type="GO" id="GO:0005886">
    <property type="term" value="C:plasma membrane"/>
    <property type="evidence" value="ECO:0007669"/>
    <property type="project" value="UniProtKB-SubCell"/>
</dbReference>
<feature type="transmembrane region" description="Helical" evidence="11">
    <location>
        <begin position="500"/>
        <end position="518"/>
    </location>
</feature>
<dbReference type="InterPro" id="IPR003568">
    <property type="entry name" value="Cyt_c_biogenesis_CcmF"/>
</dbReference>
<keyword evidence="7 11" id="KW-1133">Transmembrane helix</keyword>
<dbReference type="InterPro" id="IPR003567">
    <property type="entry name" value="Cyt_c_biogenesis"/>
</dbReference>
<sequence>MFAAGLTATSVNGLVGHSALIVGLVTSVFGAIALAYATITGDRKLLRTIPNYAWVAGGTALLATVVMMNALLTYDFGLAYVQQVGSRSTPMLYNIAALWSALEGSILLWLLTLAGYTAYIMKRYRKRLDDPLIAWALVVMFVVTAFFFFIAFGPTDVFANGEPGVTDGPGPNPLLQNHILVMFHPPILYLGYVGFTVPFAFAIAALITGRVGEGWLMETRRWALFAWGFLSIGILLGGWWAYEVLGWSGVWAWDPVENASFLPWLTGTAYIHSVLVQERRGMLRVWNISLLIATFALTILGTFLTRSGIINSVHAFADGTIGPYLLGFFGVIVVVSLSLIAWRGDRLRSPGTIDSPLSREGAFLANNVLFTVFAFVVLLGTVFPLIVEALQDRQIAVGQPFFDRLSMPIGLVLLFLMAVAPVLPWRKASTELLRDRLFVPACLGVVCLAVAVAVGADAWASLLAFGLGGFAAGAALRQLVLATRRQGWRGLVGRANGGMVVHLGIILIAVALAASNGYTRVGEFTMKVGEPVSFEGHTFELLEVEAFETERSQGLKAQVSIDGGQAYAPAITRFTLQGMDIGTPSVRTGLTKDIYLTLEKVTEAGASEAQIKVFIKPMILWMWIGGGLVSLGTILAAFPGKRRRDPRAPVSEPVPVGDARTGDEPEVARV</sequence>
<feature type="compositionally biased region" description="Basic and acidic residues" evidence="10">
    <location>
        <begin position="660"/>
        <end position="670"/>
    </location>
</feature>
<dbReference type="InterPro" id="IPR032523">
    <property type="entry name" value="CcmF_C"/>
</dbReference>
<proteinExistence type="inferred from homology"/>
<keyword evidence="8 11" id="KW-0472">Membrane</keyword>
<dbReference type="PRINTS" id="PR01410">
    <property type="entry name" value="CCBIOGENESIS"/>
</dbReference>
<keyword evidence="3" id="KW-1003">Cell membrane</keyword>
<dbReference type="Pfam" id="PF01578">
    <property type="entry name" value="Cytochrom_C_asm"/>
    <property type="match status" value="1"/>
</dbReference>
<feature type="transmembrane region" description="Helical" evidence="11">
    <location>
        <begin position="363"/>
        <end position="387"/>
    </location>
</feature>